<dbReference type="AlphaFoldDB" id="E0UBW6"/>
<proteinExistence type="predicted"/>
<protein>
    <submittedName>
        <fullName evidence="2">Uncharacterized protein</fullName>
    </submittedName>
</protein>
<organism evidence="2 3">
    <name type="scientific">Gloeothece verrucosa (strain PCC 7822)</name>
    <name type="common">Cyanothece sp. (strain PCC 7822)</name>
    <dbReference type="NCBI Taxonomy" id="497965"/>
    <lineage>
        <taxon>Bacteria</taxon>
        <taxon>Bacillati</taxon>
        <taxon>Cyanobacteriota</taxon>
        <taxon>Cyanophyceae</taxon>
        <taxon>Oscillatoriophycideae</taxon>
        <taxon>Chroococcales</taxon>
        <taxon>Aphanothecaceae</taxon>
        <taxon>Gloeothece</taxon>
        <taxon>Gloeothece verrucosa</taxon>
    </lineage>
</organism>
<keyword evidence="3" id="KW-1185">Reference proteome</keyword>
<feature type="transmembrane region" description="Helical" evidence="1">
    <location>
        <begin position="12"/>
        <end position="32"/>
    </location>
</feature>
<evidence type="ECO:0000313" key="3">
    <source>
        <dbReference type="Proteomes" id="UP000008206"/>
    </source>
</evidence>
<dbReference type="KEGG" id="cyj:Cyan7822_3229"/>
<keyword evidence="1" id="KW-1133">Transmembrane helix</keyword>
<evidence type="ECO:0000256" key="1">
    <source>
        <dbReference type="SAM" id="Phobius"/>
    </source>
</evidence>
<name>E0UBW6_GLOV7</name>
<accession>E0UBW6</accession>
<dbReference type="Proteomes" id="UP000008206">
    <property type="component" value="Chromosome"/>
</dbReference>
<sequence length="36" mass="4168">MTLIDSHLFNLFANSLGTILFIGFVIWAFWFASKMD</sequence>
<keyword evidence="1" id="KW-0812">Transmembrane</keyword>
<dbReference type="EMBL" id="CP002198">
    <property type="protein sequence ID" value="ADN15181.1"/>
    <property type="molecule type" value="Genomic_DNA"/>
</dbReference>
<evidence type="ECO:0000313" key="2">
    <source>
        <dbReference type="EMBL" id="ADN15181.1"/>
    </source>
</evidence>
<dbReference type="STRING" id="497965.Cyan7822_3229"/>
<dbReference type="HOGENOM" id="CLU_3357663_0_0_3"/>
<gene>
    <name evidence="2" type="ordered locus">Cyan7822_3229</name>
</gene>
<reference evidence="3" key="1">
    <citation type="journal article" date="2011" name="MBio">
        <title>Novel metabolic attributes of the genus Cyanothece, comprising a group of unicellular nitrogen-fixing Cyanobacteria.</title>
        <authorList>
            <person name="Bandyopadhyay A."/>
            <person name="Elvitigala T."/>
            <person name="Welsh E."/>
            <person name="Stockel J."/>
            <person name="Liberton M."/>
            <person name="Min H."/>
            <person name="Sherman L.A."/>
            <person name="Pakrasi H.B."/>
        </authorList>
    </citation>
    <scope>NUCLEOTIDE SEQUENCE [LARGE SCALE GENOMIC DNA]</scope>
    <source>
        <strain evidence="3">PCC 7822</strain>
    </source>
</reference>
<keyword evidence="1" id="KW-0472">Membrane</keyword>